<feature type="region of interest" description="Disordered" evidence="2">
    <location>
        <begin position="1111"/>
        <end position="1148"/>
    </location>
</feature>
<feature type="coiled-coil region" evidence="1">
    <location>
        <begin position="443"/>
        <end position="606"/>
    </location>
</feature>
<evidence type="ECO:0000256" key="1">
    <source>
        <dbReference type="SAM" id="Coils"/>
    </source>
</evidence>
<accession>A0A0G4F8W0</accession>
<feature type="coiled-coil region" evidence="1">
    <location>
        <begin position="179"/>
        <end position="248"/>
    </location>
</feature>
<protein>
    <submittedName>
        <fullName evidence="3">Uncharacterized protein</fullName>
    </submittedName>
</protein>
<name>A0A0G4F8W0_VITBC</name>
<dbReference type="AlphaFoldDB" id="A0A0G4F8W0"/>
<feature type="region of interest" description="Disordered" evidence="2">
    <location>
        <begin position="1027"/>
        <end position="1077"/>
    </location>
</feature>
<keyword evidence="4" id="KW-1185">Reference proteome</keyword>
<feature type="region of interest" description="Disordered" evidence="2">
    <location>
        <begin position="915"/>
        <end position="953"/>
    </location>
</feature>
<evidence type="ECO:0000313" key="4">
    <source>
        <dbReference type="Proteomes" id="UP000041254"/>
    </source>
</evidence>
<keyword evidence="1" id="KW-0175">Coiled coil</keyword>
<dbReference type="OrthoDB" id="10461890at2759"/>
<feature type="compositionally biased region" description="Polar residues" evidence="2">
    <location>
        <begin position="943"/>
        <end position="953"/>
    </location>
</feature>
<feature type="region of interest" description="Disordered" evidence="2">
    <location>
        <begin position="130"/>
        <end position="168"/>
    </location>
</feature>
<feature type="coiled-coil region" evidence="1">
    <location>
        <begin position="292"/>
        <end position="364"/>
    </location>
</feature>
<dbReference type="Proteomes" id="UP000041254">
    <property type="component" value="Unassembled WGS sequence"/>
</dbReference>
<proteinExistence type="predicted"/>
<organism evidence="3 4">
    <name type="scientific">Vitrella brassicaformis (strain CCMP3155)</name>
    <dbReference type="NCBI Taxonomy" id="1169540"/>
    <lineage>
        <taxon>Eukaryota</taxon>
        <taxon>Sar</taxon>
        <taxon>Alveolata</taxon>
        <taxon>Colpodellida</taxon>
        <taxon>Vitrellaceae</taxon>
        <taxon>Vitrella</taxon>
    </lineage>
</organism>
<feature type="compositionally biased region" description="Basic and acidic residues" evidence="2">
    <location>
        <begin position="933"/>
        <end position="942"/>
    </location>
</feature>
<feature type="region of interest" description="Disordered" evidence="2">
    <location>
        <begin position="826"/>
        <end position="874"/>
    </location>
</feature>
<dbReference type="OMA" id="NICKERM"/>
<dbReference type="EMBL" id="CDMY01000394">
    <property type="protein sequence ID" value="CEM09178.1"/>
    <property type="molecule type" value="Genomic_DNA"/>
</dbReference>
<feature type="compositionally biased region" description="Polar residues" evidence="2">
    <location>
        <begin position="130"/>
        <end position="142"/>
    </location>
</feature>
<feature type="coiled-coil region" evidence="1">
    <location>
        <begin position="665"/>
        <end position="699"/>
    </location>
</feature>
<evidence type="ECO:0000256" key="2">
    <source>
        <dbReference type="SAM" id="MobiDB-lite"/>
    </source>
</evidence>
<feature type="compositionally biased region" description="Basic and acidic residues" evidence="2">
    <location>
        <begin position="826"/>
        <end position="858"/>
    </location>
</feature>
<feature type="compositionally biased region" description="Basic and acidic residues" evidence="2">
    <location>
        <begin position="1027"/>
        <end position="1036"/>
    </location>
</feature>
<dbReference type="STRING" id="1169540.A0A0G4F8W0"/>
<gene>
    <name evidence="3" type="ORF">Vbra_21276</name>
</gene>
<feature type="compositionally biased region" description="Pro residues" evidence="2">
    <location>
        <begin position="1121"/>
        <end position="1134"/>
    </location>
</feature>
<dbReference type="InParanoid" id="A0A0G4F8W0"/>
<reference evidence="3 4" key="1">
    <citation type="submission" date="2014-11" db="EMBL/GenBank/DDBJ databases">
        <authorList>
            <person name="Zhu J."/>
            <person name="Qi W."/>
            <person name="Song R."/>
        </authorList>
    </citation>
    <scope>NUCLEOTIDE SEQUENCE [LARGE SCALE GENOMIC DNA]</scope>
</reference>
<evidence type="ECO:0000313" key="3">
    <source>
        <dbReference type="EMBL" id="CEM09178.1"/>
    </source>
</evidence>
<sequence>MFLLQYGGMGMDTAGEFGSQLRHQEQMSSLKRLYDERVRHLRERIKSTYHDLKDDDTINALKRDPDNAEFVQQRMKEMVEDSLANEREAQVEGLMQKVASLEAREHDLVRALEAKESSFSQSLQALRSQLATGGTPQPHQYPQSPPRGATLTRTPGGTVSPGARPAPPAEQFQELVTELQSLQQVCAAQRADLENLQSECEDYKRRYEMKVRERGATQDEMLASAQREQELQTNIRDKTRELGECQQRLRHVQGALEQSEKDRLEIRQKYVEVGEKFERFIQQEERENSETVQLLVKKVKAAKTRLAQYKKDRIKSMTEISTLKNQLIVSEQERENLLIQIKSKIELERRVHVLEADNQAKAREQEHLMKQLALAEARKDQIPLEKHQSILQDRLTTLDSQHQSAVRMLQDRFDLQVKEKIREAEERKQSEFSATLSQIRRGVQALEAARDEEIRQRKTAQEEADRMRAAITKLEGQNLENIRQRKALASNLEEASANLTKVRNILQDERARREQCEERLKRADMECTSSSFQIQHVEETAKRREGDLERLRGDYDALRTDHQRLQGETSRLVRELHVKEAAEVRVAALETELEQYKHQANTIRSLRRVVAQMSRLTQVLSHELRKELVQLKSTAMQQISGLETFCDAAINRLIACHRERVSLQSAEHRLEADTLSRNNQQLEQQLAESQSREKELTQQCALDREDADNTRLHLDRVLTAVSQYIPVSENIKEGMVSPRRCSHPESILPFKEEVARCVSEMREKVQTHYEEIVAQKESERARLDESLKEEQLQIANQEGAIQQLQQQTQALESRIEELNEVEQKASRLQERLEETENELRSERDKMAESQKTFERRSQEAQMLAEMNQADAQSSIKEQLRQLNKELGQLQTQHHEELARRDKELSDVMTHRLNEQRRDAEQREQQLQSTVDQLTHRLKDSDQNQKATRSTTDASIKELKDKLAATTRELDSVKRDKRALEVQLERHAQDRAGDVSMVAQLKRQVDELKQTHREELDQLDQARRKAVKEREDEMKKVHEAKRHQLRTGAATDEGRGGSLVPSEGSAAGGRQGSAAMARVDAAIERSSLRRADSKGSALSAVQNVLQLARQATLKAEEARPSGRPPLSRPTSPLPPARGERAPMSPQSAM</sequence>
<dbReference type="VEuPathDB" id="CryptoDB:Vbra_21276"/>